<dbReference type="eggNOG" id="COG2207">
    <property type="taxonomic scope" value="Bacteria"/>
</dbReference>
<dbReference type="PROSITE" id="PS01124">
    <property type="entry name" value="HTH_ARAC_FAMILY_2"/>
    <property type="match status" value="1"/>
</dbReference>
<evidence type="ECO:0000313" key="6">
    <source>
        <dbReference type="EMBL" id="EAY30780.1"/>
    </source>
</evidence>
<keyword evidence="1" id="KW-0805">Transcription regulation</keyword>
<dbReference type="PANTHER" id="PTHR43280">
    <property type="entry name" value="ARAC-FAMILY TRANSCRIPTIONAL REGULATOR"/>
    <property type="match status" value="1"/>
</dbReference>
<evidence type="ECO:0000256" key="4">
    <source>
        <dbReference type="SAM" id="Phobius"/>
    </source>
</evidence>
<dbReference type="GO" id="GO:0043565">
    <property type="term" value="F:sequence-specific DNA binding"/>
    <property type="evidence" value="ECO:0007669"/>
    <property type="project" value="InterPro"/>
</dbReference>
<protein>
    <submittedName>
        <fullName evidence="6">Transcriptional regulator, AraC family protein</fullName>
    </submittedName>
</protein>
<keyword evidence="2" id="KW-0238">DNA-binding</keyword>
<evidence type="ECO:0000313" key="7">
    <source>
        <dbReference type="Proteomes" id="UP000004095"/>
    </source>
</evidence>
<keyword evidence="4" id="KW-0812">Transmembrane</keyword>
<evidence type="ECO:0000256" key="1">
    <source>
        <dbReference type="ARBA" id="ARBA00023015"/>
    </source>
</evidence>
<feature type="transmembrane region" description="Helical" evidence="4">
    <location>
        <begin position="203"/>
        <end position="225"/>
    </location>
</feature>
<accession>A1ZFK6</accession>
<dbReference type="EMBL" id="AAWS01000005">
    <property type="protein sequence ID" value="EAY30780.1"/>
    <property type="molecule type" value="Genomic_DNA"/>
</dbReference>
<dbReference type="SUPFAM" id="SSF46689">
    <property type="entry name" value="Homeodomain-like"/>
    <property type="match status" value="1"/>
</dbReference>
<dbReference type="InterPro" id="IPR009057">
    <property type="entry name" value="Homeodomain-like_sf"/>
</dbReference>
<organism evidence="6 7">
    <name type="scientific">Microscilla marina ATCC 23134</name>
    <dbReference type="NCBI Taxonomy" id="313606"/>
    <lineage>
        <taxon>Bacteria</taxon>
        <taxon>Pseudomonadati</taxon>
        <taxon>Bacteroidota</taxon>
        <taxon>Cytophagia</taxon>
        <taxon>Cytophagales</taxon>
        <taxon>Microscillaceae</taxon>
        <taxon>Microscilla</taxon>
    </lineage>
</organism>
<dbReference type="PROSITE" id="PS00041">
    <property type="entry name" value="HTH_ARAC_FAMILY_1"/>
    <property type="match status" value="1"/>
</dbReference>
<dbReference type="InterPro" id="IPR018060">
    <property type="entry name" value="HTH_AraC"/>
</dbReference>
<dbReference type="AlphaFoldDB" id="A1ZFK6"/>
<feature type="domain" description="HTH araC/xylS-type" evidence="5">
    <location>
        <begin position="269"/>
        <end position="373"/>
    </location>
</feature>
<feature type="transmembrane region" description="Helical" evidence="4">
    <location>
        <begin position="133"/>
        <end position="153"/>
    </location>
</feature>
<dbReference type="SMART" id="SM00342">
    <property type="entry name" value="HTH_ARAC"/>
    <property type="match status" value="1"/>
</dbReference>
<sequence>MFETILLIFGAVQGFMVAVMLFTLKQNRSGNSYLALFILVLASQLIMALAGVPNARPPYLLGKVSFESFFLLGPLMYGYVNNITQKRFILSPRLLMHFAPFFFLLLLRVLLYSSLQNSWLATVFVVGERQACLWGLLQLLSVWVYMYLSYRVVQQHQARVTESYTGTYMTRLTWLLKVILATAFVQLLLIIDTKLVLLHYKTWAFLLHPIFIFFILSVLTYWIAYKAYAQPNMFRLMLGEESSPVRVKKEPNKVLRDELSAQESEALKDQLLAMMDNEQPYVDSKLTLTKLAEQLSLTPKVLVAMIEQQFSESFQDFIDRYRVAYAKELLANPSKNHVPITNIGFSAGFNSLKNFQKTFQKATETSPTEYRESAQLE</sequence>
<reference evidence="6 7" key="1">
    <citation type="submission" date="2007-01" db="EMBL/GenBank/DDBJ databases">
        <authorList>
            <person name="Haygood M."/>
            <person name="Podell S."/>
            <person name="Anderson C."/>
            <person name="Hopkinson B."/>
            <person name="Roe K."/>
            <person name="Barbeau K."/>
            <person name="Gaasterland T."/>
            <person name="Ferriera S."/>
            <person name="Johnson J."/>
            <person name="Kravitz S."/>
            <person name="Beeson K."/>
            <person name="Sutton G."/>
            <person name="Rogers Y.-H."/>
            <person name="Friedman R."/>
            <person name="Frazier M."/>
            <person name="Venter J.C."/>
        </authorList>
    </citation>
    <scope>NUCLEOTIDE SEQUENCE [LARGE SCALE GENOMIC DNA]</scope>
    <source>
        <strain evidence="6 7">ATCC 23134</strain>
    </source>
</reference>
<keyword evidence="4" id="KW-1133">Transmembrane helix</keyword>
<keyword evidence="3" id="KW-0804">Transcription</keyword>
<gene>
    <name evidence="6" type="ORF">M23134_01104</name>
</gene>
<evidence type="ECO:0000256" key="3">
    <source>
        <dbReference type="ARBA" id="ARBA00023163"/>
    </source>
</evidence>
<dbReference type="RefSeq" id="WP_002694482.1">
    <property type="nucleotide sequence ID" value="NZ_AAWS01000005.1"/>
</dbReference>
<dbReference type="Gene3D" id="1.10.10.60">
    <property type="entry name" value="Homeodomain-like"/>
    <property type="match status" value="2"/>
</dbReference>
<feature type="transmembrane region" description="Helical" evidence="4">
    <location>
        <begin position="64"/>
        <end position="82"/>
    </location>
</feature>
<proteinExistence type="predicted"/>
<feature type="transmembrane region" description="Helical" evidence="4">
    <location>
        <begin position="6"/>
        <end position="24"/>
    </location>
</feature>
<comment type="caution">
    <text evidence="6">The sequence shown here is derived from an EMBL/GenBank/DDBJ whole genome shotgun (WGS) entry which is preliminary data.</text>
</comment>
<dbReference type="PANTHER" id="PTHR43280:SF29">
    <property type="entry name" value="ARAC-FAMILY TRANSCRIPTIONAL REGULATOR"/>
    <property type="match status" value="1"/>
</dbReference>
<keyword evidence="4" id="KW-0472">Membrane</keyword>
<dbReference type="OrthoDB" id="5492415at2"/>
<name>A1ZFK6_MICM2</name>
<dbReference type="InterPro" id="IPR018062">
    <property type="entry name" value="HTH_AraC-typ_CS"/>
</dbReference>
<dbReference type="Pfam" id="PF12833">
    <property type="entry name" value="HTH_18"/>
    <property type="match status" value="1"/>
</dbReference>
<keyword evidence="7" id="KW-1185">Reference proteome</keyword>
<feature type="transmembrane region" description="Helical" evidence="4">
    <location>
        <begin position="33"/>
        <end position="52"/>
    </location>
</feature>
<feature type="transmembrane region" description="Helical" evidence="4">
    <location>
        <begin position="94"/>
        <end position="113"/>
    </location>
</feature>
<evidence type="ECO:0000259" key="5">
    <source>
        <dbReference type="PROSITE" id="PS01124"/>
    </source>
</evidence>
<feature type="transmembrane region" description="Helical" evidence="4">
    <location>
        <begin position="174"/>
        <end position="191"/>
    </location>
</feature>
<evidence type="ECO:0000256" key="2">
    <source>
        <dbReference type="ARBA" id="ARBA00023125"/>
    </source>
</evidence>
<dbReference type="GO" id="GO:0003700">
    <property type="term" value="F:DNA-binding transcription factor activity"/>
    <property type="evidence" value="ECO:0007669"/>
    <property type="project" value="InterPro"/>
</dbReference>
<dbReference type="Proteomes" id="UP000004095">
    <property type="component" value="Unassembled WGS sequence"/>
</dbReference>